<dbReference type="CDD" id="cd00056">
    <property type="entry name" value="ENDO3c"/>
    <property type="match status" value="1"/>
</dbReference>
<dbReference type="Gene3D" id="1.10.340.30">
    <property type="entry name" value="Hypothetical protein, domain 2"/>
    <property type="match status" value="1"/>
</dbReference>
<dbReference type="InterPro" id="IPR003651">
    <property type="entry name" value="Endonuclease3_FeS-loop_motif"/>
</dbReference>
<dbReference type="InterPro" id="IPR023170">
    <property type="entry name" value="HhH_base_excis_C"/>
</dbReference>
<dbReference type="PROSITE" id="PS00764">
    <property type="entry name" value="ENDONUCLEASE_III_1"/>
    <property type="match status" value="1"/>
</dbReference>
<evidence type="ECO:0000256" key="2">
    <source>
        <dbReference type="ARBA" id="ARBA00002933"/>
    </source>
</evidence>
<keyword evidence="13 14" id="KW-0326">Glycosidase</keyword>
<dbReference type="NCBIfam" id="NF008132">
    <property type="entry name" value="PRK10880.1"/>
    <property type="match status" value="1"/>
</dbReference>
<keyword evidence="17" id="KW-1185">Reference proteome</keyword>
<dbReference type="GO" id="GO:0006298">
    <property type="term" value="P:mismatch repair"/>
    <property type="evidence" value="ECO:0007669"/>
    <property type="project" value="TreeGrafter"/>
</dbReference>
<dbReference type="CDD" id="cd03431">
    <property type="entry name" value="NUDIX_DNA_Glycosylase_C-MutY"/>
    <property type="match status" value="1"/>
</dbReference>
<evidence type="ECO:0000256" key="1">
    <source>
        <dbReference type="ARBA" id="ARBA00000843"/>
    </source>
</evidence>
<dbReference type="SMART" id="SM00525">
    <property type="entry name" value="FES"/>
    <property type="match status" value="1"/>
</dbReference>
<evidence type="ECO:0000259" key="15">
    <source>
        <dbReference type="SMART" id="SM00478"/>
    </source>
</evidence>
<keyword evidence="10 14" id="KW-0408">Iron</keyword>
<dbReference type="Gene3D" id="3.90.79.10">
    <property type="entry name" value="Nucleoside Triphosphate Pyrophosphohydrolase"/>
    <property type="match status" value="1"/>
</dbReference>
<dbReference type="GO" id="GO:0051539">
    <property type="term" value="F:4 iron, 4 sulfur cluster binding"/>
    <property type="evidence" value="ECO:0007669"/>
    <property type="project" value="UniProtKB-UniRule"/>
</dbReference>
<dbReference type="InterPro" id="IPR044298">
    <property type="entry name" value="MIG/MutY"/>
</dbReference>
<organism evidence="16 17">
    <name type="scientific">Cocleimonas flava</name>
    <dbReference type="NCBI Taxonomy" id="634765"/>
    <lineage>
        <taxon>Bacteria</taxon>
        <taxon>Pseudomonadati</taxon>
        <taxon>Pseudomonadota</taxon>
        <taxon>Gammaproteobacteria</taxon>
        <taxon>Thiotrichales</taxon>
        <taxon>Thiotrichaceae</taxon>
        <taxon>Cocleimonas</taxon>
    </lineage>
</organism>
<dbReference type="Proteomes" id="UP000294887">
    <property type="component" value="Unassembled WGS sequence"/>
</dbReference>
<keyword evidence="8 14" id="KW-0227">DNA damage</keyword>
<dbReference type="GO" id="GO:0034039">
    <property type="term" value="F:8-oxo-7,8-dihydroguanine DNA N-glycosylase activity"/>
    <property type="evidence" value="ECO:0007669"/>
    <property type="project" value="TreeGrafter"/>
</dbReference>
<dbReference type="GO" id="GO:0046872">
    <property type="term" value="F:metal ion binding"/>
    <property type="evidence" value="ECO:0007669"/>
    <property type="project" value="UniProtKB-UniRule"/>
</dbReference>
<dbReference type="Pfam" id="PF00730">
    <property type="entry name" value="HhH-GPD"/>
    <property type="match status" value="1"/>
</dbReference>
<dbReference type="GO" id="GO:0035485">
    <property type="term" value="F:adenine/guanine mispair binding"/>
    <property type="evidence" value="ECO:0007669"/>
    <property type="project" value="TreeGrafter"/>
</dbReference>
<evidence type="ECO:0000256" key="9">
    <source>
        <dbReference type="ARBA" id="ARBA00022801"/>
    </source>
</evidence>
<comment type="catalytic activity">
    <reaction evidence="1 14">
        <text>Hydrolyzes free adenine bases from 7,8-dihydro-8-oxoguanine:adenine mismatched double-stranded DNA, leaving an apurinic site.</text>
        <dbReference type="EC" id="3.2.2.31"/>
    </reaction>
</comment>
<keyword evidence="6" id="KW-0004">4Fe-4S</keyword>
<gene>
    <name evidence="16" type="ORF">EV695_1026</name>
</gene>
<dbReference type="EMBL" id="SMFQ01000002">
    <property type="protein sequence ID" value="TCJ89165.1"/>
    <property type="molecule type" value="Genomic_DNA"/>
</dbReference>
<evidence type="ECO:0000256" key="3">
    <source>
        <dbReference type="ARBA" id="ARBA00008343"/>
    </source>
</evidence>
<evidence type="ECO:0000256" key="10">
    <source>
        <dbReference type="ARBA" id="ARBA00023004"/>
    </source>
</evidence>
<evidence type="ECO:0000256" key="13">
    <source>
        <dbReference type="ARBA" id="ARBA00023295"/>
    </source>
</evidence>
<dbReference type="InterPro" id="IPR004035">
    <property type="entry name" value="Endouclease-III_FeS-bd_BS"/>
</dbReference>
<dbReference type="PANTHER" id="PTHR42944">
    <property type="entry name" value="ADENINE DNA GLYCOSYLASE"/>
    <property type="match status" value="1"/>
</dbReference>
<dbReference type="SUPFAM" id="SSF48150">
    <property type="entry name" value="DNA-glycosylase"/>
    <property type="match status" value="1"/>
</dbReference>
<comment type="cofactor">
    <cofactor evidence="14">
        <name>[4Fe-4S] cluster</name>
        <dbReference type="ChEBI" id="CHEBI:49883"/>
    </cofactor>
    <text evidence="14">Binds 1 [4Fe-4S] cluster.</text>
</comment>
<dbReference type="InterPro" id="IPR005760">
    <property type="entry name" value="A/G_AdeGlyc_MutY"/>
</dbReference>
<dbReference type="PANTHER" id="PTHR42944:SF1">
    <property type="entry name" value="ADENINE DNA GLYCOSYLASE"/>
    <property type="match status" value="1"/>
</dbReference>
<dbReference type="InterPro" id="IPR029119">
    <property type="entry name" value="MutY_C"/>
</dbReference>
<dbReference type="SMART" id="SM00478">
    <property type="entry name" value="ENDO3c"/>
    <property type="match status" value="1"/>
</dbReference>
<dbReference type="Pfam" id="PF14815">
    <property type="entry name" value="NUDIX_4"/>
    <property type="match status" value="1"/>
</dbReference>
<dbReference type="GO" id="GO:0006284">
    <property type="term" value="P:base-excision repair"/>
    <property type="evidence" value="ECO:0007669"/>
    <property type="project" value="UniProtKB-UniRule"/>
</dbReference>
<evidence type="ECO:0000256" key="6">
    <source>
        <dbReference type="ARBA" id="ARBA00022485"/>
    </source>
</evidence>
<dbReference type="GO" id="GO:0000701">
    <property type="term" value="F:purine-specific mismatch base pair DNA N-glycosylase activity"/>
    <property type="evidence" value="ECO:0007669"/>
    <property type="project" value="UniProtKB-EC"/>
</dbReference>
<accession>A0A4V2P9D3</accession>
<dbReference type="InterPro" id="IPR011257">
    <property type="entry name" value="DNA_glycosylase"/>
</dbReference>
<evidence type="ECO:0000256" key="11">
    <source>
        <dbReference type="ARBA" id="ARBA00023014"/>
    </source>
</evidence>
<keyword evidence="9" id="KW-0378">Hydrolase</keyword>
<dbReference type="FunFam" id="1.10.340.30:FF:000002">
    <property type="entry name" value="Adenine DNA glycosylase"/>
    <property type="match status" value="1"/>
</dbReference>
<name>A0A4V2P9D3_9GAMM</name>
<reference evidence="16 17" key="1">
    <citation type="submission" date="2019-03" db="EMBL/GenBank/DDBJ databases">
        <title>Genomic Encyclopedia of Type Strains, Phase IV (KMG-IV): sequencing the most valuable type-strain genomes for metagenomic binning, comparative biology and taxonomic classification.</title>
        <authorList>
            <person name="Goeker M."/>
        </authorList>
    </citation>
    <scope>NUCLEOTIDE SEQUENCE [LARGE SCALE GENOMIC DNA]</scope>
    <source>
        <strain evidence="16 17">DSM 24830</strain>
    </source>
</reference>
<dbReference type="InterPro" id="IPR015797">
    <property type="entry name" value="NUDIX_hydrolase-like_dom_sf"/>
</dbReference>
<comment type="function">
    <text evidence="2">Adenine glycosylase active on G-A mispairs. MutY also corrects error-prone DNA synthesis past GO lesions which are due to the oxidatively damaged form of guanine: 7,8-dihydro-8-oxoguanine (8-oxo-dGTP).</text>
</comment>
<dbReference type="EC" id="3.2.2.31" evidence="4 14"/>
<feature type="domain" description="HhH-GPD" evidence="15">
    <location>
        <begin position="41"/>
        <end position="192"/>
    </location>
</feature>
<evidence type="ECO:0000313" key="16">
    <source>
        <dbReference type="EMBL" id="TCJ89165.1"/>
    </source>
</evidence>
<dbReference type="GO" id="GO:0032357">
    <property type="term" value="F:oxidized purine DNA binding"/>
    <property type="evidence" value="ECO:0007669"/>
    <property type="project" value="TreeGrafter"/>
</dbReference>
<comment type="similarity">
    <text evidence="3 14">Belongs to the Nth/MutY family.</text>
</comment>
<evidence type="ECO:0000256" key="14">
    <source>
        <dbReference type="RuleBase" id="RU365096"/>
    </source>
</evidence>
<comment type="caution">
    <text evidence="16">The sequence shown here is derived from an EMBL/GenBank/DDBJ whole genome shotgun (WGS) entry which is preliminary data.</text>
</comment>
<evidence type="ECO:0000256" key="8">
    <source>
        <dbReference type="ARBA" id="ARBA00022763"/>
    </source>
</evidence>
<dbReference type="Gene3D" id="1.10.1670.10">
    <property type="entry name" value="Helix-hairpin-Helix base-excision DNA repair enzymes (C-terminal)"/>
    <property type="match status" value="1"/>
</dbReference>
<proteinExistence type="inferred from homology"/>
<evidence type="ECO:0000256" key="7">
    <source>
        <dbReference type="ARBA" id="ARBA00022723"/>
    </source>
</evidence>
<sequence length="353" mass="40314">MSKNKLSFADKLLHWFDDHGRKDLPWQQDISPYRVWVSEIMLQQTQVKTVIPYFQRFMESFPTVTALANSEQDEVLKHWSGLGYYARARNMHAAAIMVRDEFNGEFPRDIENIQHLKGIGRSTGAAILSIASNLPEPILDGNVKRVLSRVFAVEGWAGKSAVLKELWTLAEQTTPKTRNADYTQAIMDLGATLCTRSKPRCDDCPMKSDCIAFADSRQAELPAKKPKKIIPEKKTIMLIVKDEAGDVFMQKRPPTGIWGGLWCFPQFETQHEAENWTQEFLGEWSEKVQRHDVLSHTFSHFKLHIQPLIIQLKAPIKMSVMEKTDKLWYNVNTEFNGGLAAPVSTLLNTLVRQ</sequence>
<keyword evidence="12" id="KW-0234">DNA repair</keyword>
<dbReference type="RefSeq" id="WP_131904813.1">
    <property type="nucleotide sequence ID" value="NZ_BAAAFU010000008.1"/>
</dbReference>
<keyword evidence="7" id="KW-0479">Metal-binding</keyword>
<evidence type="ECO:0000313" key="17">
    <source>
        <dbReference type="Proteomes" id="UP000294887"/>
    </source>
</evidence>
<keyword evidence="11" id="KW-0411">Iron-sulfur</keyword>
<dbReference type="NCBIfam" id="TIGR01084">
    <property type="entry name" value="mutY"/>
    <property type="match status" value="1"/>
</dbReference>
<evidence type="ECO:0000256" key="5">
    <source>
        <dbReference type="ARBA" id="ARBA00022023"/>
    </source>
</evidence>
<evidence type="ECO:0000256" key="4">
    <source>
        <dbReference type="ARBA" id="ARBA00012045"/>
    </source>
</evidence>
<dbReference type="InterPro" id="IPR003265">
    <property type="entry name" value="HhH-GPD_domain"/>
</dbReference>
<protein>
    <recommendedName>
        <fullName evidence="5 14">Adenine DNA glycosylase</fullName>
        <ecNumber evidence="4 14">3.2.2.31</ecNumber>
    </recommendedName>
</protein>
<dbReference type="AlphaFoldDB" id="A0A4V2P9D3"/>
<dbReference type="SUPFAM" id="SSF55811">
    <property type="entry name" value="Nudix"/>
    <property type="match status" value="1"/>
</dbReference>
<evidence type="ECO:0000256" key="12">
    <source>
        <dbReference type="ARBA" id="ARBA00023204"/>
    </source>
</evidence>
<dbReference type="OrthoDB" id="9802365at2"/>